<sequence length="131" mass="15446">MKTEVLILAADNIASKRTTKGEQGDREPPRENKETENHQGRTRRQRTTKGEQGDMEPPRENKETWNHQGRTRRHGTTKGEQGDMEAPLWSSNRRTEMQRDQNNWNGMEHDHKRHETHSIRCKYWQSAMKAA</sequence>
<protein>
    <submittedName>
        <fullName evidence="2">Uncharacterized protein</fullName>
    </submittedName>
</protein>
<name>A0AAD6AEL7_9TELE</name>
<gene>
    <name evidence="2" type="ORF">JOQ06_028080</name>
</gene>
<feature type="region of interest" description="Disordered" evidence="1">
    <location>
        <begin position="1"/>
        <end position="94"/>
    </location>
</feature>
<feature type="compositionally biased region" description="Basic and acidic residues" evidence="1">
    <location>
        <begin position="48"/>
        <end position="65"/>
    </location>
</feature>
<dbReference type="AlphaFoldDB" id="A0AAD6AEL7"/>
<dbReference type="EMBL" id="JAPTMU010000024">
    <property type="protein sequence ID" value="KAJ4923825.1"/>
    <property type="molecule type" value="Genomic_DNA"/>
</dbReference>
<keyword evidence="3" id="KW-1185">Reference proteome</keyword>
<organism evidence="2 3">
    <name type="scientific">Pogonophryne albipinna</name>
    <dbReference type="NCBI Taxonomy" id="1090488"/>
    <lineage>
        <taxon>Eukaryota</taxon>
        <taxon>Metazoa</taxon>
        <taxon>Chordata</taxon>
        <taxon>Craniata</taxon>
        <taxon>Vertebrata</taxon>
        <taxon>Euteleostomi</taxon>
        <taxon>Actinopterygii</taxon>
        <taxon>Neopterygii</taxon>
        <taxon>Teleostei</taxon>
        <taxon>Neoteleostei</taxon>
        <taxon>Acanthomorphata</taxon>
        <taxon>Eupercaria</taxon>
        <taxon>Perciformes</taxon>
        <taxon>Notothenioidei</taxon>
        <taxon>Pogonophryne</taxon>
    </lineage>
</organism>
<evidence type="ECO:0000313" key="2">
    <source>
        <dbReference type="EMBL" id="KAJ4923825.1"/>
    </source>
</evidence>
<accession>A0AAD6AEL7</accession>
<reference evidence="2" key="1">
    <citation type="submission" date="2022-11" db="EMBL/GenBank/DDBJ databases">
        <title>Chromosome-level genome of Pogonophryne albipinna.</title>
        <authorList>
            <person name="Jo E."/>
        </authorList>
    </citation>
    <scope>NUCLEOTIDE SEQUENCE</scope>
    <source>
        <strain evidence="2">SGF0006</strain>
        <tissue evidence="2">Muscle</tissue>
    </source>
</reference>
<evidence type="ECO:0000313" key="3">
    <source>
        <dbReference type="Proteomes" id="UP001219934"/>
    </source>
</evidence>
<dbReference type="Proteomes" id="UP001219934">
    <property type="component" value="Unassembled WGS sequence"/>
</dbReference>
<comment type="caution">
    <text evidence="2">The sequence shown here is derived from an EMBL/GenBank/DDBJ whole genome shotgun (WGS) entry which is preliminary data.</text>
</comment>
<proteinExistence type="predicted"/>
<evidence type="ECO:0000256" key="1">
    <source>
        <dbReference type="SAM" id="MobiDB-lite"/>
    </source>
</evidence>
<feature type="compositionally biased region" description="Basic and acidic residues" evidence="1">
    <location>
        <begin position="19"/>
        <end position="39"/>
    </location>
</feature>